<dbReference type="OrthoDB" id="9800680at2"/>
<reference evidence="8 9" key="1">
    <citation type="submission" date="2017-03" db="EMBL/GenBank/DDBJ databases">
        <authorList>
            <person name="Afonso C.L."/>
            <person name="Miller P.J."/>
            <person name="Scott M.A."/>
            <person name="Spackman E."/>
            <person name="Goraichik I."/>
            <person name="Dimitrov K.M."/>
            <person name="Suarez D.L."/>
            <person name="Swayne D.E."/>
        </authorList>
    </citation>
    <scope>NUCLEOTIDE SEQUENCE [LARGE SCALE GENOMIC DNA]</scope>
    <source>
        <strain evidence="8 9">CECT 7691</strain>
    </source>
</reference>
<evidence type="ECO:0000313" key="9">
    <source>
        <dbReference type="Proteomes" id="UP000193200"/>
    </source>
</evidence>
<keyword evidence="9" id="KW-1185">Reference proteome</keyword>
<name>A0A1Y5TGF5_9PROT</name>
<dbReference type="GO" id="GO:0005829">
    <property type="term" value="C:cytosol"/>
    <property type="evidence" value="ECO:0007669"/>
    <property type="project" value="TreeGrafter"/>
</dbReference>
<sequence length="193" mass="21230">MGAFSFTELAIPGARLVDCRVHRDQRGIFTRMLCADEFTAAGITRPFVQSNLSSNNTLGTVRGLHFLATPKREGKFVRCVVGAVFDVFVDIRKGSPTFGQWYGVELSAENARAIYVPPGCAHGYQTLTEQSVVSYFVQDSYDQSLDRTLSWADPAVGIDWPIADRAVLSEKDSAAPDLAGLEERDLLAFERSC</sequence>
<dbReference type="SUPFAM" id="SSF51182">
    <property type="entry name" value="RmlC-like cupins"/>
    <property type="match status" value="1"/>
</dbReference>
<dbReference type="InParanoid" id="A0A1Y5TGF5"/>
<evidence type="ECO:0000313" key="8">
    <source>
        <dbReference type="EMBL" id="SLN63153.1"/>
    </source>
</evidence>
<dbReference type="GO" id="GO:0008830">
    <property type="term" value="F:dTDP-4-dehydrorhamnose 3,5-epimerase activity"/>
    <property type="evidence" value="ECO:0007669"/>
    <property type="project" value="UniProtKB-UniRule"/>
</dbReference>
<feature type="active site" description="Proton acceptor" evidence="5">
    <location>
        <position position="65"/>
    </location>
</feature>
<feature type="site" description="Participates in a stacking interaction with the thymidine ring of dTDP-4-oxo-6-deoxyglucose" evidence="6">
    <location>
        <position position="141"/>
    </location>
</feature>
<comment type="similarity">
    <text evidence="7">Belongs to the dTDP-4-dehydrorhamnose 3,5-epimerase family.</text>
</comment>
<dbReference type="InterPro" id="IPR011051">
    <property type="entry name" value="RmlC_Cupin_sf"/>
</dbReference>
<dbReference type="Gene3D" id="2.60.120.10">
    <property type="entry name" value="Jelly Rolls"/>
    <property type="match status" value="1"/>
</dbReference>
<evidence type="ECO:0000256" key="1">
    <source>
        <dbReference type="ARBA" id="ARBA00001298"/>
    </source>
</evidence>
<dbReference type="InterPro" id="IPR000888">
    <property type="entry name" value="RmlC-like"/>
</dbReference>
<dbReference type="NCBIfam" id="TIGR01221">
    <property type="entry name" value="rmlC"/>
    <property type="match status" value="1"/>
</dbReference>
<evidence type="ECO:0000256" key="5">
    <source>
        <dbReference type="PIRSR" id="PIRSR600888-1"/>
    </source>
</evidence>
<dbReference type="CDD" id="cd00438">
    <property type="entry name" value="cupin_RmlC"/>
    <property type="match status" value="1"/>
</dbReference>
<evidence type="ECO:0000256" key="2">
    <source>
        <dbReference type="ARBA" id="ARBA00001997"/>
    </source>
</evidence>
<dbReference type="Proteomes" id="UP000193200">
    <property type="component" value="Unassembled WGS sequence"/>
</dbReference>
<evidence type="ECO:0000256" key="6">
    <source>
        <dbReference type="PIRSR" id="PIRSR600888-3"/>
    </source>
</evidence>
<dbReference type="GO" id="GO:0019305">
    <property type="term" value="P:dTDP-rhamnose biosynthetic process"/>
    <property type="evidence" value="ECO:0007669"/>
    <property type="project" value="UniProtKB-UniRule"/>
</dbReference>
<dbReference type="Pfam" id="PF00908">
    <property type="entry name" value="dTDP_sugar_isom"/>
    <property type="match status" value="1"/>
</dbReference>
<comment type="pathway">
    <text evidence="7">Carbohydrate biosynthesis; dTDP-L-rhamnose biosynthesis.</text>
</comment>
<dbReference type="PANTHER" id="PTHR21047">
    <property type="entry name" value="DTDP-6-DEOXY-D-GLUCOSE-3,5 EPIMERASE"/>
    <property type="match status" value="1"/>
</dbReference>
<dbReference type="RefSeq" id="WP_085884149.1">
    <property type="nucleotide sequence ID" value="NZ_FWFR01000002.1"/>
</dbReference>
<dbReference type="EMBL" id="FWFR01000002">
    <property type="protein sequence ID" value="SLN63153.1"/>
    <property type="molecule type" value="Genomic_DNA"/>
</dbReference>
<dbReference type="GO" id="GO:0000271">
    <property type="term" value="P:polysaccharide biosynthetic process"/>
    <property type="evidence" value="ECO:0007669"/>
    <property type="project" value="TreeGrafter"/>
</dbReference>
<dbReference type="PANTHER" id="PTHR21047:SF2">
    <property type="entry name" value="THYMIDINE DIPHOSPHO-4-KETO-RHAMNOSE 3,5-EPIMERASE"/>
    <property type="match status" value="1"/>
</dbReference>
<accession>A0A1Y5TGF5</accession>
<organism evidence="8 9">
    <name type="scientific">Oceanibacterium hippocampi</name>
    <dbReference type="NCBI Taxonomy" id="745714"/>
    <lineage>
        <taxon>Bacteria</taxon>
        <taxon>Pseudomonadati</taxon>
        <taxon>Pseudomonadota</taxon>
        <taxon>Alphaproteobacteria</taxon>
        <taxon>Sneathiellales</taxon>
        <taxon>Sneathiellaceae</taxon>
        <taxon>Oceanibacterium</taxon>
    </lineage>
</organism>
<feature type="active site" description="Proton donor" evidence="5">
    <location>
        <position position="135"/>
    </location>
</feature>
<dbReference type="EC" id="5.1.3.13" evidence="3 7"/>
<keyword evidence="7 8" id="KW-0413">Isomerase</keyword>
<dbReference type="InterPro" id="IPR014710">
    <property type="entry name" value="RmlC-like_jellyroll"/>
</dbReference>
<comment type="function">
    <text evidence="2 7">Catalyzes the epimerization of the C3' and C5'positions of dTDP-6-deoxy-D-xylo-4-hexulose, forming dTDP-6-deoxy-L-lyxo-4-hexulose.</text>
</comment>
<evidence type="ECO:0000256" key="4">
    <source>
        <dbReference type="ARBA" id="ARBA00019595"/>
    </source>
</evidence>
<protein>
    <recommendedName>
        <fullName evidence="4 7">dTDP-4-dehydrorhamnose 3,5-epimerase</fullName>
        <ecNumber evidence="3 7">5.1.3.13</ecNumber>
    </recommendedName>
    <alternativeName>
        <fullName evidence="7">Thymidine diphospho-4-keto-rhamnose 3,5-epimerase</fullName>
    </alternativeName>
</protein>
<gene>
    <name evidence="8" type="primary">rfbC_1</name>
    <name evidence="8" type="ORF">OCH7691_02821</name>
</gene>
<comment type="subunit">
    <text evidence="7">Homodimer.</text>
</comment>
<evidence type="ECO:0000256" key="3">
    <source>
        <dbReference type="ARBA" id="ARBA00012098"/>
    </source>
</evidence>
<dbReference type="UniPathway" id="UPA00124"/>
<comment type="catalytic activity">
    <reaction evidence="1 7">
        <text>dTDP-4-dehydro-6-deoxy-alpha-D-glucose = dTDP-4-dehydro-beta-L-rhamnose</text>
        <dbReference type="Rhea" id="RHEA:16969"/>
        <dbReference type="ChEBI" id="CHEBI:57649"/>
        <dbReference type="ChEBI" id="CHEBI:62830"/>
        <dbReference type="EC" id="5.1.3.13"/>
    </reaction>
</comment>
<evidence type="ECO:0000256" key="7">
    <source>
        <dbReference type="RuleBase" id="RU364069"/>
    </source>
</evidence>
<dbReference type="AlphaFoldDB" id="A0A1Y5TGF5"/>
<proteinExistence type="inferred from homology"/>